<sequence>MAAAFVIAPAMFTSGFATTIMSQMAVLIIFALAYNMLLGQGGMLSFGHAIYFGLAGYFSVHYLNLIGEGALFYFPVGLMP</sequence>
<feature type="transmembrane region" description="Helical" evidence="1">
    <location>
        <begin position="50"/>
        <end position="74"/>
    </location>
</feature>
<proteinExistence type="predicted"/>
<evidence type="ECO:0008006" key="3">
    <source>
        <dbReference type="Google" id="ProtNLM"/>
    </source>
</evidence>
<protein>
    <recommendedName>
        <fullName evidence="3">Branched-chain amino acid ABC transporter permease</fullName>
    </recommendedName>
</protein>
<evidence type="ECO:0000313" key="2">
    <source>
        <dbReference type="EMBL" id="SVD08755.1"/>
    </source>
</evidence>
<accession>A0A382SGZ4</accession>
<dbReference type="EMBL" id="UINC01128779">
    <property type="protein sequence ID" value="SVD08755.1"/>
    <property type="molecule type" value="Genomic_DNA"/>
</dbReference>
<evidence type="ECO:0000256" key="1">
    <source>
        <dbReference type="SAM" id="Phobius"/>
    </source>
</evidence>
<gene>
    <name evidence="2" type="ORF">METZ01_LOCUS361609</name>
</gene>
<keyword evidence="1" id="KW-1133">Transmembrane helix</keyword>
<keyword evidence="1" id="KW-0472">Membrane</keyword>
<feature type="transmembrane region" description="Helical" evidence="1">
    <location>
        <begin position="20"/>
        <end position="38"/>
    </location>
</feature>
<name>A0A382SGZ4_9ZZZZ</name>
<feature type="non-terminal residue" evidence="2">
    <location>
        <position position="80"/>
    </location>
</feature>
<keyword evidence="1" id="KW-0812">Transmembrane</keyword>
<dbReference type="AlphaFoldDB" id="A0A382SGZ4"/>
<reference evidence="2" key="1">
    <citation type="submission" date="2018-05" db="EMBL/GenBank/DDBJ databases">
        <authorList>
            <person name="Lanie J.A."/>
            <person name="Ng W.-L."/>
            <person name="Kazmierczak K.M."/>
            <person name="Andrzejewski T.M."/>
            <person name="Davidsen T.M."/>
            <person name="Wayne K.J."/>
            <person name="Tettelin H."/>
            <person name="Glass J.I."/>
            <person name="Rusch D."/>
            <person name="Podicherti R."/>
            <person name="Tsui H.-C.T."/>
            <person name="Winkler M.E."/>
        </authorList>
    </citation>
    <scope>NUCLEOTIDE SEQUENCE</scope>
</reference>
<organism evidence="2">
    <name type="scientific">marine metagenome</name>
    <dbReference type="NCBI Taxonomy" id="408172"/>
    <lineage>
        <taxon>unclassified sequences</taxon>
        <taxon>metagenomes</taxon>
        <taxon>ecological metagenomes</taxon>
    </lineage>
</organism>